<feature type="domain" description="Acyltransferase 3" evidence="2">
    <location>
        <begin position="216"/>
        <end position="611"/>
    </location>
</feature>
<feature type="transmembrane region" description="Helical" evidence="1">
    <location>
        <begin position="590"/>
        <end position="614"/>
    </location>
</feature>
<gene>
    <name evidence="4" type="primary">LOC105230576</name>
</gene>
<dbReference type="GeneID" id="105230576"/>
<dbReference type="RefSeq" id="XP_011209719.2">
    <property type="nucleotide sequence ID" value="XM_011211417.4"/>
</dbReference>
<name>A0A6I9VZG4_BACDO</name>
<feature type="transmembrane region" description="Helical" evidence="1">
    <location>
        <begin position="6"/>
        <end position="27"/>
    </location>
</feature>
<feature type="transmembrane region" description="Helical" evidence="1">
    <location>
        <begin position="562"/>
        <end position="578"/>
    </location>
</feature>
<sequence length="644" mass="76890">MNYFNLLVIVNIFLTAKFFVVIGQFNLSVYRQMPPLYQFDDYDRCLESATVTSNIRTTYCVVYAEIVENETSSLWNQIASFSADRRHYFSHDRLFFGICLERCKRLLHAAVTFPQHELVRNGAIRDTELVNYYFNVHKRETDNRIRYDKMVNSCLNYDFHHNFGLKLRTSIEYCEVANMYLEHEHQLWVSYSICRNFYHICDTSKSRSQTAEDLRFFDGLRVIGVFLVLFVHSLILFMAVQVDNPQFYETFFYRPETAILENGAAIIQIFFVMSGFLLYVNFNERKFVTNNTSLMDCVVIYFKIFFHRYLRLLPSLMMLILFNSTVLVRLQNGPFWRHYVEAERVFCRELWWQNLLFVNNYLLKESCSHQTWYLAADMQLFELFLIVLITINKFPKLRLFVYSILIVLMFSVTGFITYFLKLKPIYHTNPENYRYMFFRDAETFYQAYTPFYTNIGGYFFGVISAELYLKLRNHSKQYRGLLKYELSWWLIFPVGFGLIFVAAFIMSLKIEEPSIWTALFASFYRNVWALLCSTAILGMCLKFGWIVYEFCRLPVLRILSKLSYQAFLWHLVVLRVIGGYYRQPIYINRFYLICQIVVAFVLTQAVAFVFALFLEYPVAAIIKHILPYYKDERNQNKRDVYNLN</sequence>
<proteinExistence type="predicted"/>
<feature type="transmembrane region" description="Helical" evidence="1">
    <location>
        <begin position="372"/>
        <end position="392"/>
    </location>
</feature>
<evidence type="ECO:0000313" key="3">
    <source>
        <dbReference type="Proteomes" id="UP001652620"/>
    </source>
</evidence>
<dbReference type="PANTHER" id="PTHR11161:SF22">
    <property type="entry name" value="ACYLTRANSFERASE 3 DOMAIN-CONTAINING PROTEIN-RELATED"/>
    <property type="match status" value="1"/>
</dbReference>
<evidence type="ECO:0000313" key="4">
    <source>
        <dbReference type="RefSeq" id="XP_011209719.2"/>
    </source>
</evidence>
<accession>A0A6I9VZG4</accession>
<dbReference type="InterPro" id="IPR002656">
    <property type="entry name" value="Acyl_transf_3_dom"/>
</dbReference>
<feature type="transmembrane region" description="Helical" evidence="1">
    <location>
        <begin position="262"/>
        <end position="282"/>
    </location>
</feature>
<evidence type="ECO:0000256" key="1">
    <source>
        <dbReference type="SAM" id="Phobius"/>
    </source>
</evidence>
<dbReference type="GO" id="GO:0016747">
    <property type="term" value="F:acyltransferase activity, transferring groups other than amino-acyl groups"/>
    <property type="evidence" value="ECO:0007669"/>
    <property type="project" value="InterPro"/>
</dbReference>
<keyword evidence="3" id="KW-1185">Reference proteome</keyword>
<feature type="transmembrane region" description="Helical" evidence="1">
    <location>
        <begin position="489"/>
        <end position="508"/>
    </location>
</feature>
<dbReference type="Pfam" id="PF01757">
    <property type="entry name" value="Acyl_transf_3"/>
    <property type="match status" value="1"/>
</dbReference>
<dbReference type="InterPro" id="IPR052728">
    <property type="entry name" value="O2_lipid_transport_reg"/>
</dbReference>
<dbReference type="Proteomes" id="UP001652620">
    <property type="component" value="Unplaced"/>
</dbReference>
<dbReference type="OrthoDB" id="10265389at2759"/>
<feature type="transmembrane region" description="Helical" evidence="1">
    <location>
        <begin position="309"/>
        <end position="330"/>
    </location>
</feature>
<evidence type="ECO:0000259" key="2">
    <source>
        <dbReference type="Pfam" id="PF01757"/>
    </source>
</evidence>
<feature type="transmembrane region" description="Helical" evidence="1">
    <location>
        <begin position="399"/>
        <end position="420"/>
    </location>
</feature>
<keyword evidence="1" id="KW-0812">Transmembrane</keyword>
<feature type="transmembrane region" description="Helical" evidence="1">
    <location>
        <begin position="528"/>
        <end position="550"/>
    </location>
</feature>
<organism evidence="3 4">
    <name type="scientific">Bactrocera dorsalis</name>
    <name type="common">Oriental fruit fly</name>
    <name type="synonym">Dacus dorsalis</name>
    <dbReference type="NCBI Taxonomy" id="27457"/>
    <lineage>
        <taxon>Eukaryota</taxon>
        <taxon>Metazoa</taxon>
        <taxon>Ecdysozoa</taxon>
        <taxon>Arthropoda</taxon>
        <taxon>Hexapoda</taxon>
        <taxon>Insecta</taxon>
        <taxon>Pterygota</taxon>
        <taxon>Neoptera</taxon>
        <taxon>Endopterygota</taxon>
        <taxon>Diptera</taxon>
        <taxon>Brachycera</taxon>
        <taxon>Muscomorpha</taxon>
        <taxon>Tephritoidea</taxon>
        <taxon>Tephritidae</taxon>
        <taxon>Bactrocera</taxon>
        <taxon>Bactrocera</taxon>
    </lineage>
</organism>
<feature type="transmembrane region" description="Helical" evidence="1">
    <location>
        <begin position="222"/>
        <end position="242"/>
    </location>
</feature>
<dbReference type="AlphaFoldDB" id="A0A6I9VZG4"/>
<keyword evidence="1" id="KW-1133">Transmembrane helix</keyword>
<keyword evidence="1" id="KW-0472">Membrane</keyword>
<dbReference type="PANTHER" id="PTHR11161">
    <property type="entry name" value="O-ACYLTRANSFERASE"/>
    <property type="match status" value="1"/>
</dbReference>
<feature type="transmembrane region" description="Helical" evidence="1">
    <location>
        <begin position="451"/>
        <end position="469"/>
    </location>
</feature>
<protein>
    <submittedName>
        <fullName evidence="4">Nose resistant to fluoxetine protein 6 isoform X4</fullName>
    </submittedName>
</protein>
<reference evidence="4" key="1">
    <citation type="submission" date="2025-08" db="UniProtKB">
        <authorList>
            <consortium name="RefSeq"/>
        </authorList>
    </citation>
    <scope>IDENTIFICATION</scope>
    <source>
        <tissue evidence="4">Adult</tissue>
    </source>
</reference>